<evidence type="ECO:0000256" key="6">
    <source>
        <dbReference type="ARBA" id="ARBA00023136"/>
    </source>
</evidence>
<evidence type="ECO:0000313" key="12">
    <source>
        <dbReference type="Proteomes" id="UP000749040"/>
    </source>
</evidence>
<sequence length="999" mass="104976">MTSYRDEAASYPGAAAGGPGGHGPGAEPDPGYGSGYGAGHSSGYEDVVLAALGELGTGVDCSGLRSLPLEGPQVLWLVTAGEMDLFAVDPAGVGTWHFLGRLGSGTLLLGPVQGPHHTLVSRPLQGCAVRRIALRELYPPAAWPGQEYGYGVPDGYGGQADPYGYGEQGAYPAQAPYGYPPDPLLEDAFARGLGRGLRVLFEARVDGRPAVADATADDDILWLPVDPGSVQYGAAFGADSAGDLLIDGAMWQRMVTQQSRLLTSLGRWIEKLEQAHEERAAAGMRAGEAAGEQADRALLASIGRTGRTGARGAGADDATVAVCRLVGAAAGIEVTAPTGSADERVSAVERVALASGFRSRTVRLGGRWWREDSGPLVGHRAGTGTPVALLWRRGRYEAVDARGRRTVVDGANGGQFEERAVMFYRPLPPGPLTLRRMLRFGLRGTAADLRNLVIGSLVAVGLGALVPLATGQVLGSYVPNGESGLITQAAVAIVVASVVAAFFMLLQNLAILRLEGRIEATLQPAVWDRLLRLPTAFFAGRSTGELASAAMGISAIRRVLSGVSSVAVQSGTVAVVNLVLLLCFSVPLALVALGLLVVVAALFLAMGLWQVRWQRRLVELGNKLNNQAFQTLRGLPKLRVAAAESFAYAAWATRFARSRELQQRVGRIRNLTTVLNAVYLPLSMLILFLLLAGPARGSLSASGFLTFSTAVTMMLTSVTQVTGALVQAVSVLPVFEQVAPLLREPPEVREGSAQPGELTGGIEAQGLSFRYAEDGPLVLDDVSFRVAPGEFVAVVGASGCGKSTLLRLLIGFDRPVAGSVLYDGQDLGALDQAAVRRQCGVVLQNARPFTGSILDCIRGADGEFTLEEAWQAAALAGLAEDIKAMPMGMHTVISDGGGAVSGGQRQRLMIAAALIRRPRVLFLDEATSALDNGTQRIVIDSTRAMKTTRIVIAHRLSTIMDADRVIVMAAGQVVQQGPPADLLADTGGLFHELVHRQIG</sequence>
<dbReference type="InterPro" id="IPR003439">
    <property type="entry name" value="ABC_transporter-like_ATP-bd"/>
</dbReference>
<dbReference type="EMBL" id="JADKYB010000013">
    <property type="protein sequence ID" value="MBM9507609.1"/>
    <property type="molecule type" value="Genomic_DNA"/>
</dbReference>
<evidence type="ECO:0000256" key="1">
    <source>
        <dbReference type="ARBA" id="ARBA00004651"/>
    </source>
</evidence>
<dbReference type="NCBIfam" id="TIGR03797">
    <property type="entry name" value="NHLM_micro_ABC2"/>
    <property type="match status" value="1"/>
</dbReference>
<feature type="transmembrane region" description="Helical" evidence="8">
    <location>
        <begin position="485"/>
        <end position="506"/>
    </location>
</feature>
<feature type="domain" description="ABC transporter" evidence="9">
    <location>
        <begin position="762"/>
        <end position="995"/>
    </location>
</feature>
<keyword evidence="6 8" id="KW-0472">Membrane</keyword>
<dbReference type="PANTHER" id="PTHR24221:SF654">
    <property type="entry name" value="ATP-BINDING CASSETTE SUB-FAMILY B MEMBER 6"/>
    <property type="match status" value="1"/>
</dbReference>
<evidence type="ECO:0000259" key="9">
    <source>
        <dbReference type="PROSITE" id="PS50893"/>
    </source>
</evidence>
<evidence type="ECO:0000256" key="3">
    <source>
        <dbReference type="ARBA" id="ARBA00022741"/>
    </source>
</evidence>
<evidence type="ECO:0000259" key="10">
    <source>
        <dbReference type="PROSITE" id="PS50929"/>
    </source>
</evidence>
<evidence type="ECO:0000256" key="7">
    <source>
        <dbReference type="SAM" id="MobiDB-lite"/>
    </source>
</evidence>
<comment type="subcellular location">
    <subcellularLocation>
        <location evidence="1">Cell membrane</location>
        <topology evidence="1">Multi-pass membrane protein</topology>
    </subcellularLocation>
</comment>
<evidence type="ECO:0000256" key="2">
    <source>
        <dbReference type="ARBA" id="ARBA00022692"/>
    </source>
</evidence>
<dbReference type="PROSITE" id="PS50929">
    <property type="entry name" value="ABC_TM1F"/>
    <property type="match status" value="1"/>
</dbReference>
<proteinExistence type="predicted"/>
<feature type="compositionally biased region" description="Gly residues" evidence="7">
    <location>
        <begin position="15"/>
        <end position="24"/>
    </location>
</feature>
<dbReference type="Pfam" id="PF00664">
    <property type="entry name" value="ABC_membrane"/>
    <property type="match status" value="1"/>
</dbReference>
<keyword evidence="4" id="KW-0067">ATP-binding</keyword>
<evidence type="ECO:0000313" key="11">
    <source>
        <dbReference type="EMBL" id="MBM9507609.1"/>
    </source>
</evidence>
<feature type="transmembrane region" description="Helical" evidence="8">
    <location>
        <begin position="674"/>
        <end position="693"/>
    </location>
</feature>
<keyword evidence="2 8" id="KW-0812">Transmembrane</keyword>
<name>A0ABS2TW87_9ACTN</name>
<evidence type="ECO:0000256" key="4">
    <source>
        <dbReference type="ARBA" id="ARBA00022840"/>
    </source>
</evidence>
<comment type="caution">
    <text evidence="11">The sequence shown here is derived from an EMBL/GenBank/DDBJ whole genome shotgun (WGS) entry which is preliminary data.</text>
</comment>
<dbReference type="PANTHER" id="PTHR24221">
    <property type="entry name" value="ATP-BINDING CASSETTE SUB-FAMILY B"/>
    <property type="match status" value="1"/>
</dbReference>
<keyword evidence="12" id="KW-1185">Reference proteome</keyword>
<dbReference type="InterPro" id="IPR022515">
    <property type="entry name" value="NHPM_micro_ABC2"/>
</dbReference>
<keyword evidence="5 8" id="KW-1133">Transmembrane helix</keyword>
<dbReference type="SMART" id="SM00382">
    <property type="entry name" value="AAA"/>
    <property type="match status" value="1"/>
</dbReference>
<feature type="transmembrane region" description="Helical" evidence="8">
    <location>
        <begin position="588"/>
        <end position="609"/>
    </location>
</feature>
<dbReference type="PROSITE" id="PS50893">
    <property type="entry name" value="ABC_TRANSPORTER_2"/>
    <property type="match status" value="1"/>
</dbReference>
<dbReference type="InterPro" id="IPR039421">
    <property type="entry name" value="Type_1_exporter"/>
</dbReference>
<dbReference type="SUPFAM" id="SSF90123">
    <property type="entry name" value="ABC transporter transmembrane region"/>
    <property type="match status" value="1"/>
</dbReference>
<dbReference type="SUPFAM" id="SSF52540">
    <property type="entry name" value="P-loop containing nucleoside triphosphate hydrolases"/>
    <property type="match status" value="1"/>
</dbReference>
<reference evidence="11 12" key="1">
    <citation type="submission" date="2021-01" db="EMBL/GenBank/DDBJ databases">
        <title>Streptomyces acididurans sp. nov., isolated from a peat swamp forest soil.</title>
        <authorList>
            <person name="Chantavorakit T."/>
            <person name="Duangmal K."/>
        </authorList>
    </citation>
    <scope>NUCLEOTIDE SEQUENCE [LARGE SCALE GENOMIC DNA]</scope>
    <source>
        <strain evidence="11 12">KK5PA1</strain>
    </source>
</reference>
<gene>
    <name evidence="11" type="ORF">ITX44_24310</name>
</gene>
<protein>
    <submittedName>
        <fullName evidence="11">NHLP bacteriocin export ABC transporter permease/ATPase subunit</fullName>
    </submittedName>
</protein>
<dbReference type="InterPro" id="IPR003593">
    <property type="entry name" value="AAA+_ATPase"/>
</dbReference>
<feature type="region of interest" description="Disordered" evidence="7">
    <location>
        <begin position="1"/>
        <end position="37"/>
    </location>
</feature>
<accession>A0ABS2TW87</accession>
<dbReference type="Proteomes" id="UP000749040">
    <property type="component" value="Unassembled WGS sequence"/>
</dbReference>
<dbReference type="InterPro" id="IPR027417">
    <property type="entry name" value="P-loop_NTPase"/>
</dbReference>
<dbReference type="Gene3D" id="3.40.50.300">
    <property type="entry name" value="P-loop containing nucleotide triphosphate hydrolases"/>
    <property type="match status" value="1"/>
</dbReference>
<dbReference type="Pfam" id="PF00005">
    <property type="entry name" value="ABC_tran"/>
    <property type="match status" value="1"/>
</dbReference>
<keyword evidence="3" id="KW-0547">Nucleotide-binding</keyword>
<dbReference type="Gene3D" id="1.20.1560.10">
    <property type="entry name" value="ABC transporter type 1, transmembrane domain"/>
    <property type="match status" value="1"/>
</dbReference>
<organism evidence="11 12">
    <name type="scientific">Actinacidiphila acididurans</name>
    <dbReference type="NCBI Taxonomy" id="2784346"/>
    <lineage>
        <taxon>Bacteria</taxon>
        <taxon>Bacillati</taxon>
        <taxon>Actinomycetota</taxon>
        <taxon>Actinomycetes</taxon>
        <taxon>Kitasatosporales</taxon>
        <taxon>Streptomycetaceae</taxon>
        <taxon>Actinacidiphila</taxon>
    </lineage>
</organism>
<evidence type="ECO:0000256" key="5">
    <source>
        <dbReference type="ARBA" id="ARBA00022989"/>
    </source>
</evidence>
<dbReference type="InterPro" id="IPR017871">
    <property type="entry name" value="ABC_transporter-like_CS"/>
</dbReference>
<feature type="domain" description="ABC transmembrane type-1" evidence="10">
    <location>
        <begin position="452"/>
        <end position="730"/>
    </location>
</feature>
<feature type="transmembrane region" description="Helical" evidence="8">
    <location>
        <begin position="559"/>
        <end position="582"/>
    </location>
</feature>
<dbReference type="InterPro" id="IPR036640">
    <property type="entry name" value="ABC1_TM_sf"/>
</dbReference>
<dbReference type="InterPro" id="IPR011527">
    <property type="entry name" value="ABC1_TM_dom"/>
</dbReference>
<evidence type="ECO:0000256" key="8">
    <source>
        <dbReference type="SAM" id="Phobius"/>
    </source>
</evidence>
<feature type="transmembrane region" description="Helical" evidence="8">
    <location>
        <begin position="452"/>
        <end position="473"/>
    </location>
</feature>
<dbReference type="PROSITE" id="PS00211">
    <property type="entry name" value="ABC_TRANSPORTER_1"/>
    <property type="match status" value="1"/>
</dbReference>